<evidence type="ECO:0000256" key="6">
    <source>
        <dbReference type="ARBA" id="ARBA00022660"/>
    </source>
</evidence>
<name>D0Z5P8_STYPL</name>
<feature type="domain" description="NADH:quinone oxidoreductase/Mrp antiporter transmembrane" evidence="19">
    <location>
        <begin position="32"/>
        <end position="275"/>
    </location>
</feature>
<dbReference type="InterPro" id="IPR050175">
    <property type="entry name" value="Complex_I_Subunit_2"/>
</dbReference>
<evidence type="ECO:0000256" key="15">
    <source>
        <dbReference type="ARBA" id="ARBA00023136"/>
    </source>
</evidence>
<accession>D0Z5P8</accession>
<evidence type="ECO:0000256" key="5">
    <source>
        <dbReference type="ARBA" id="ARBA00022448"/>
    </source>
</evidence>
<dbReference type="AlphaFoldDB" id="D0Z5P8"/>
<evidence type="ECO:0000256" key="16">
    <source>
        <dbReference type="ARBA" id="ARBA00031028"/>
    </source>
</evidence>
<evidence type="ECO:0000259" key="19">
    <source>
        <dbReference type="Pfam" id="PF00361"/>
    </source>
</evidence>
<keyword evidence="12" id="KW-0520">NAD</keyword>
<proteinExistence type="inferred from homology"/>
<dbReference type="EC" id="7.1.1.2" evidence="3"/>
<comment type="similarity">
    <text evidence="2">Belongs to the complex I subunit 2 family.</text>
</comment>
<dbReference type="GO" id="GO:0006120">
    <property type="term" value="P:mitochondrial electron transport, NADH to ubiquinone"/>
    <property type="evidence" value="ECO:0007669"/>
    <property type="project" value="TreeGrafter"/>
</dbReference>
<dbReference type="GO" id="GO:0008137">
    <property type="term" value="F:NADH dehydrogenase (ubiquinone) activity"/>
    <property type="evidence" value="ECO:0007669"/>
    <property type="project" value="UniProtKB-EC"/>
</dbReference>
<evidence type="ECO:0000256" key="17">
    <source>
        <dbReference type="ARBA" id="ARBA00049551"/>
    </source>
</evidence>
<keyword evidence="5" id="KW-0813">Transport</keyword>
<feature type="transmembrane region" description="Helical" evidence="18">
    <location>
        <begin position="144"/>
        <end position="166"/>
    </location>
</feature>
<feature type="transmembrane region" description="Helical" evidence="18">
    <location>
        <begin position="308"/>
        <end position="327"/>
    </location>
</feature>
<feature type="transmembrane region" description="Helical" evidence="18">
    <location>
        <begin position="231"/>
        <end position="255"/>
    </location>
</feature>
<dbReference type="Pfam" id="PF00361">
    <property type="entry name" value="Proton_antipo_M"/>
    <property type="match status" value="1"/>
</dbReference>
<keyword evidence="10" id="KW-0249">Electron transport</keyword>
<evidence type="ECO:0000256" key="10">
    <source>
        <dbReference type="ARBA" id="ARBA00022982"/>
    </source>
</evidence>
<evidence type="ECO:0000256" key="9">
    <source>
        <dbReference type="ARBA" id="ARBA00022967"/>
    </source>
</evidence>
<feature type="transmembrane region" description="Helical" evidence="18">
    <location>
        <begin position="6"/>
        <end position="36"/>
    </location>
</feature>
<keyword evidence="13" id="KW-0830">Ubiquinone</keyword>
<evidence type="ECO:0000256" key="4">
    <source>
        <dbReference type="ARBA" id="ARBA00021008"/>
    </source>
</evidence>
<feature type="transmembrane region" description="Helical" evidence="18">
    <location>
        <begin position="84"/>
        <end position="106"/>
    </location>
</feature>
<evidence type="ECO:0000256" key="7">
    <source>
        <dbReference type="ARBA" id="ARBA00022692"/>
    </source>
</evidence>
<feature type="transmembrane region" description="Helical" evidence="18">
    <location>
        <begin position="118"/>
        <end position="138"/>
    </location>
</feature>
<keyword evidence="6" id="KW-0679">Respiratory chain</keyword>
<evidence type="ECO:0000256" key="18">
    <source>
        <dbReference type="SAM" id="Phobius"/>
    </source>
</evidence>
<dbReference type="EMBL" id="AM292601">
    <property type="protein sequence ID" value="CAL24346.1"/>
    <property type="molecule type" value="Genomic_DNA"/>
</dbReference>
<sequence>MFVVSLIFSITFFSLGGILVWVLMELILFSVLYYLINKSVSYSDLLSVFSYMVINALGGILVLIGLLVEVILFDNLYGFNGCSLSLSLFFILLGLFIKLGIFPFYYQMFYLFMSLTTNQCYVIMFMPKVVPMIILFSLQIQEFFLIFVLSASVIMVLLSSLSGVLYTDIRAILAYSSISYLGFYFFLLMSGLGMFVLYFLLYYMLLSALWSSFNFFKFNMMVNMSHFQYSYSTKVSVFFILLVLSGQPVFFLFLLKLIMLYNISVSMFFYIIIFFLCYFGNMVFYVRLVLLLSNVQYPFNLMSSAGTIPINGSVFFLSVVMLLFFYLV</sequence>
<geneLocation type="mitochondrion" evidence="20"/>
<organism evidence="20">
    <name type="scientific">Styela plicata</name>
    <name type="common">Wrinkled sea squirt</name>
    <name type="synonym">Ascidia plicata</name>
    <dbReference type="NCBI Taxonomy" id="7726"/>
    <lineage>
        <taxon>Eukaryota</taxon>
        <taxon>Metazoa</taxon>
        <taxon>Chordata</taxon>
        <taxon>Tunicata</taxon>
        <taxon>Ascidiacea</taxon>
        <taxon>Stolidobranchia</taxon>
        <taxon>Styelidae</taxon>
        <taxon>Styela</taxon>
    </lineage>
</organism>
<evidence type="ECO:0000313" key="20">
    <source>
        <dbReference type="EMBL" id="CAL24346.1"/>
    </source>
</evidence>
<comment type="catalytic activity">
    <reaction evidence="17">
        <text>a ubiquinone + NADH + 5 H(+)(in) = a ubiquinol + NAD(+) + 4 H(+)(out)</text>
        <dbReference type="Rhea" id="RHEA:29091"/>
        <dbReference type="Rhea" id="RHEA-COMP:9565"/>
        <dbReference type="Rhea" id="RHEA-COMP:9566"/>
        <dbReference type="ChEBI" id="CHEBI:15378"/>
        <dbReference type="ChEBI" id="CHEBI:16389"/>
        <dbReference type="ChEBI" id="CHEBI:17976"/>
        <dbReference type="ChEBI" id="CHEBI:57540"/>
        <dbReference type="ChEBI" id="CHEBI:57945"/>
        <dbReference type="EC" id="7.1.1.2"/>
    </reaction>
</comment>
<keyword evidence="7 18" id="KW-0812">Transmembrane</keyword>
<feature type="transmembrane region" description="Helical" evidence="18">
    <location>
        <begin position="178"/>
        <end position="211"/>
    </location>
</feature>
<keyword evidence="8" id="KW-0999">Mitochondrion inner membrane</keyword>
<evidence type="ECO:0000256" key="14">
    <source>
        <dbReference type="ARBA" id="ARBA00023128"/>
    </source>
</evidence>
<feature type="transmembrane region" description="Helical" evidence="18">
    <location>
        <begin position="267"/>
        <end position="288"/>
    </location>
</feature>
<keyword evidence="9" id="KW-1278">Translocase</keyword>
<keyword evidence="11 18" id="KW-1133">Transmembrane helix</keyword>
<dbReference type="GO" id="GO:0005743">
    <property type="term" value="C:mitochondrial inner membrane"/>
    <property type="evidence" value="ECO:0007669"/>
    <property type="project" value="UniProtKB-SubCell"/>
</dbReference>
<evidence type="ECO:0000256" key="3">
    <source>
        <dbReference type="ARBA" id="ARBA00012944"/>
    </source>
</evidence>
<gene>
    <name evidence="20" type="primary">nad2</name>
</gene>
<protein>
    <recommendedName>
        <fullName evidence="4">NADH-ubiquinone oxidoreductase chain 2</fullName>
        <ecNumber evidence="3">7.1.1.2</ecNumber>
    </recommendedName>
    <alternativeName>
        <fullName evidence="16">NADH dehydrogenase subunit 2</fullName>
    </alternativeName>
</protein>
<dbReference type="InterPro" id="IPR001750">
    <property type="entry name" value="ND/Mrp_TM"/>
</dbReference>
<evidence type="ECO:0000256" key="8">
    <source>
        <dbReference type="ARBA" id="ARBA00022792"/>
    </source>
</evidence>
<evidence type="ECO:0000256" key="13">
    <source>
        <dbReference type="ARBA" id="ARBA00023075"/>
    </source>
</evidence>
<keyword evidence="15 18" id="KW-0472">Membrane</keyword>
<feature type="transmembrane region" description="Helical" evidence="18">
    <location>
        <begin position="48"/>
        <end position="72"/>
    </location>
</feature>
<reference evidence="20" key="1">
    <citation type="journal article" date="2009" name="Mol. Biol. Evol.">
        <title>Hyper-variability of ascidian mitochondrial gene order: exposing the myth of deuterostome organelle genome stability.</title>
        <authorList>
            <person name="Gissi C."/>
            <person name="Pesole G."/>
            <person name="Mastrototaro F."/>
            <person name="Iannelli F."/>
            <person name="Guida V."/>
            <person name="Griggio F."/>
        </authorList>
    </citation>
    <scope>NUCLEOTIDE SEQUENCE</scope>
    <source>
        <tissue evidence="20">Gonads</tissue>
    </source>
</reference>
<evidence type="ECO:0000256" key="1">
    <source>
        <dbReference type="ARBA" id="ARBA00004448"/>
    </source>
</evidence>
<dbReference type="PANTHER" id="PTHR46552:SF1">
    <property type="entry name" value="NADH-UBIQUINONE OXIDOREDUCTASE CHAIN 2"/>
    <property type="match status" value="1"/>
</dbReference>
<dbReference type="PANTHER" id="PTHR46552">
    <property type="entry name" value="NADH-UBIQUINONE OXIDOREDUCTASE CHAIN 2"/>
    <property type="match status" value="1"/>
</dbReference>
<evidence type="ECO:0000256" key="12">
    <source>
        <dbReference type="ARBA" id="ARBA00023027"/>
    </source>
</evidence>
<evidence type="ECO:0000256" key="11">
    <source>
        <dbReference type="ARBA" id="ARBA00022989"/>
    </source>
</evidence>
<evidence type="ECO:0000256" key="2">
    <source>
        <dbReference type="ARBA" id="ARBA00007012"/>
    </source>
</evidence>
<comment type="subcellular location">
    <subcellularLocation>
        <location evidence="1">Mitochondrion inner membrane</location>
        <topology evidence="1">Multi-pass membrane protein</topology>
    </subcellularLocation>
</comment>
<keyword evidence="14 20" id="KW-0496">Mitochondrion</keyword>